<organism evidence="11 12">
    <name type="scientific">Bradyrhizobium erythrophlei</name>
    <dbReference type="NCBI Taxonomy" id="1437360"/>
    <lineage>
        <taxon>Bacteria</taxon>
        <taxon>Pseudomonadati</taxon>
        <taxon>Pseudomonadota</taxon>
        <taxon>Alphaproteobacteria</taxon>
        <taxon>Hyphomicrobiales</taxon>
        <taxon>Nitrobacteraceae</taxon>
        <taxon>Bradyrhizobium</taxon>
    </lineage>
</organism>
<dbReference type="GO" id="GO:0008237">
    <property type="term" value="F:metallopeptidase activity"/>
    <property type="evidence" value="ECO:0007669"/>
    <property type="project" value="UniProtKB-KW"/>
</dbReference>
<evidence type="ECO:0000256" key="3">
    <source>
        <dbReference type="ARBA" id="ARBA00022723"/>
    </source>
</evidence>
<keyword evidence="3 9" id="KW-0479">Metal-binding</keyword>
<evidence type="ECO:0000256" key="4">
    <source>
        <dbReference type="ARBA" id="ARBA00022801"/>
    </source>
</evidence>
<evidence type="ECO:0000256" key="8">
    <source>
        <dbReference type="ARBA" id="ARBA00023316"/>
    </source>
</evidence>
<dbReference type="AlphaFoldDB" id="A0A1M5L7W3"/>
<feature type="binding site" evidence="9">
    <location>
        <position position="252"/>
    </location>
    <ligand>
        <name>Zn(2+)</name>
        <dbReference type="ChEBI" id="CHEBI:29105"/>
        <note>catalytic</note>
    </ligand>
</feature>
<keyword evidence="6 9" id="KW-0224">Dipeptidase</keyword>
<dbReference type="GO" id="GO:0160237">
    <property type="term" value="F:D-Ala-D-Ala dipeptidase activity"/>
    <property type="evidence" value="ECO:0007669"/>
    <property type="project" value="UniProtKB-EC"/>
</dbReference>
<dbReference type="SUPFAM" id="SSF55166">
    <property type="entry name" value="Hedgehog/DD-peptidase"/>
    <property type="match status" value="1"/>
</dbReference>
<keyword evidence="4 9" id="KW-0378">Hydrolase</keyword>
<evidence type="ECO:0000313" key="12">
    <source>
        <dbReference type="Proteomes" id="UP000189796"/>
    </source>
</evidence>
<dbReference type="InterPro" id="IPR009045">
    <property type="entry name" value="Zn_M74/Hedgehog-like"/>
</dbReference>
<dbReference type="GO" id="GO:0071555">
    <property type="term" value="P:cell wall organization"/>
    <property type="evidence" value="ECO:0007669"/>
    <property type="project" value="UniProtKB-KW"/>
</dbReference>
<comment type="cofactor">
    <cofactor evidence="9">
        <name>Zn(2+)</name>
        <dbReference type="ChEBI" id="CHEBI:29105"/>
    </cofactor>
    <text evidence="9">Binds 1 zinc ion per subunit.</text>
</comment>
<comment type="function">
    <text evidence="9 10">Catalyzes hydrolysis of the D-alanyl-D-alanine dipeptide.</text>
</comment>
<evidence type="ECO:0000313" key="11">
    <source>
        <dbReference type="EMBL" id="SHG61056.1"/>
    </source>
</evidence>
<feature type="active site" description="Proton donor/acceptor" evidence="9">
    <location>
        <position position="249"/>
    </location>
</feature>
<proteinExistence type="inferred from homology"/>
<dbReference type="CDD" id="cd14817">
    <property type="entry name" value="D-Ala-D-Ala_dipeptidase_VanX"/>
    <property type="match status" value="1"/>
</dbReference>
<keyword evidence="7 9" id="KW-0482">Metalloprotease</keyword>
<keyword evidence="2 9" id="KW-0645">Protease</keyword>
<feature type="site" description="Transition state stabilizer" evidence="9">
    <location>
        <position position="115"/>
    </location>
</feature>
<evidence type="ECO:0000256" key="6">
    <source>
        <dbReference type="ARBA" id="ARBA00022997"/>
    </source>
</evidence>
<evidence type="ECO:0000256" key="2">
    <source>
        <dbReference type="ARBA" id="ARBA00022670"/>
    </source>
</evidence>
<dbReference type="Gene3D" id="3.30.1380.10">
    <property type="match status" value="1"/>
</dbReference>
<sequence>MPAIFIQRRPVARRRRVNPFSTLSRAGLVLIVMTLPAPALAGSVLPKGFVYLRDIDPTIVQDIRYAGSHNFVGRPIRGYLAAECILSVSAANALEIVQRMLTEKSLSLIVWDCYRPKRAVEDFFQWSKDPTQSEMKAEFYPRTDKEKLFALGYLAKRSAHSRGSTVDLGIVPTASSSVPSPNPLQPLRACTSRKGERFEDGTIDFGTGYDCLDVLANTSNALVGGIALHNRQTLKSYMERAGFRSYAKEWWHFKLINEPFNRDEFNFAVSTSPSSNERPAR</sequence>
<dbReference type="GO" id="GO:0008270">
    <property type="term" value="F:zinc ion binding"/>
    <property type="evidence" value="ECO:0007669"/>
    <property type="project" value="UniProtKB-UniRule"/>
</dbReference>
<dbReference type="HAMAP" id="MF_01924">
    <property type="entry name" value="A_A_dipeptidase"/>
    <property type="match status" value="1"/>
</dbReference>
<dbReference type="PIRSF" id="PIRSF026671">
    <property type="entry name" value="AA_dipeptidase"/>
    <property type="match status" value="1"/>
</dbReference>
<evidence type="ECO:0000256" key="5">
    <source>
        <dbReference type="ARBA" id="ARBA00022833"/>
    </source>
</evidence>
<dbReference type="EC" id="3.4.13.22" evidence="9 10"/>
<comment type="catalytic activity">
    <reaction evidence="1 9 10">
        <text>D-alanyl-D-alanine + H2O = 2 D-alanine</text>
        <dbReference type="Rhea" id="RHEA:20661"/>
        <dbReference type="ChEBI" id="CHEBI:15377"/>
        <dbReference type="ChEBI" id="CHEBI:57416"/>
        <dbReference type="ChEBI" id="CHEBI:57822"/>
        <dbReference type="EC" id="3.4.13.22"/>
    </reaction>
</comment>
<evidence type="ECO:0000256" key="10">
    <source>
        <dbReference type="PIRNR" id="PIRNR026671"/>
    </source>
</evidence>
<dbReference type="EMBL" id="LT670817">
    <property type="protein sequence ID" value="SHG61056.1"/>
    <property type="molecule type" value="Genomic_DNA"/>
</dbReference>
<dbReference type="PANTHER" id="PTHR43126:SF1">
    <property type="entry name" value="D-ALANYL-D-ALANINE DIPEPTIDASE"/>
    <property type="match status" value="1"/>
</dbReference>
<evidence type="ECO:0000256" key="7">
    <source>
        <dbReference type="ARBA" id="ARBA00023049"/>
    </source>
</evidence>
<comment type="similarity">
    <text evidence="9 10">Belongs to the peptidase M15D family.</text>
</comment>
<dbReference type="PANTHER" id="PTHR43126">
    <property type="entry name" value="D-ALANYL-D-ALANINE DIPEPTIDASE"/>
    <property type="match status" value="1"/>
</dbReference>
<dbReference type="RefSeq" id="WP_245332566.1">
    <property type="nucleotide sequence ID" value="NZ_LT670817.1"/>
</dbReference>
<name>A0A1M5L7W3_9BRAD</name>
<evidence type="ECO:0000256" key="9">
    <source>
        <dbReference type="HAMAP-Rule" id="MF_01924"/>
    </source>
</evidence>
<feature type="binding site" evidence="9">
    <location>
        <position position="160"/>
    </location>
    <ligand>
        <name>Zn(2+)</name>
        <dbReference type="ChEBI" id="CHEBI:29105"/>
        <note>catalytic</note>
    </ligand>
</feature>
<keyword evidence="5 9" id="KW-0862">Zinc</keyword>
<dbReference type="Proteomes" id="UP000189796">
    <property type="component" value="Chromosome I"/>
</dbReference>
<feature type="binding site" evidence="9">
    <location>
        <position position="167"/>
    </location>
    <ligand>
        <name>Zn(2+)</name>
        <dbReference type="ChEBI" id="CHEBI:29105"/>
        <note>catalytic</note>
    </ligand>
</feature>
<dbReference type="GO" id="GO:0006508">
    <property type="term" value="P:proteolysis"/>
    <property type="evidence" value="ECO:0007669"/>
    <property type="project" value="UniProtKB-KW"/>
</dbReference>
<gene>
    <name evidence="9" type="primary">ddpX</name>
    <name evidence="11" type="ORF">SAMN05443248_2131</name>
</gene>
<evidence type="ECO:0000256" key="1">
    <source>
        <dbReference type="ARBA" id="ARBA00001362"/>
    </source>
</evidence>
<reference evidence="11 12" key="1">
    <citation type="submission" date="2016-11" db="EMBL/GenBank/DDBJ databases">
        <authorList>
            <person name="Jaros S."/>
            <person name="Januszkiewicz K."/>
            <person name="Wedrychowicz H."/>
        </authorList>
    </citation>
    <scope>NUCLEOTIDE SEQUENCE [LARGE SCALE GENOMIC DNA]</scope>
    <source>
        <strain evidence="11 12">GAS138</strain>
    </source>
</reference>
<protein>
    <recommendedName>
        <fullName evidence="9 10">D-alanyl-D-alanine dipeptidase</fullName>
        <shortName evidence="9 10">D-Ala-D-Ala dipeptidase</shortName>
        <ecNumber evidence="9 10">3.4.13.22</ecNumber>
    </recommendedName>
</protein>
<dbReference type="Pfam" id="PF01427">
    <property type="entry name" value="Peptidase_M15"/>
    <property type="match status" value="2"/>
</dbReference>
<keyword evidence="8 10" id="KW-0961">Cell wall biogenesis/degradation</keyword>
<dbReference type="InterPro" id="IPR000755">
    <property type="entry name" value="A_A_dipeptidase"/>
</dbReference>
<accession>A0A1M5L7W3</accession>